<dbReference type="EMBL" id="CP128399">
    <property type="protein sequence ID" value="WJW65481.1"/>
    <property type="molecule type" value="Genomic_DNA"/>
</dbReference>
<reference evidence="3" key="2">
    <citation type="journal article" date="2024" name="Nature">
        <title>Anoxygenic phototroph of the Chloroflexota uses a type I reaction centre.</title>
        <authorList>
            <person name="Tsuji J.M."/>
            <person name="Shaw N.A."/>
            <person name="Nagashima S."/>
            <person name="Venkiteswaran J.J."/>
            <person name="Schiff S.L."/>
            <person name="Watanabe T."/>
            <person name="Fukui M."/>
            <person name="Hanada S."/>
            <person name="Tank M."/>
            <person name="Neufeld J.D."/>
        </authorList>
    </citation>
    <scope>NUCLEOTIDE SEQUENCE</scope>
    <source>
        <strain evidence="3">L227-S17</strain>
    </source>
</reference>
<evidence type="ECO:0000313" key="2">
    <source>
        <dbReference type="EMBL" id="NWJ46102.1"/>
    </source>
</evidence>
<protein>
    <recommendedName>
        <fullName evidence="6">Tetratricopeptide repeat protein</fullName>
    </recommendedName>
</protein>
<reference evidence="2 4" key="1">
    <citation type="submission" date="2020-06" db="EMBL/GenBank/DDBJ databases">
        <title>Anoxygenic phototrophic Chloroflexota member uses a Type I reaction center.</title>
        <authorList>
            <person name="Tsuji J.M."/>
            <person name="Shaw N.A."/>
            <person name="Nagashima S."/>
            <person name="Venkiteswaran J."/>
            <person name="Schiff S.L."/>
            <person name="Hanada S."/>
            <person name="Tank M."/>
            <person name="Neufeld J.D."/>
        </authorList>
    </citation>
    <scope>NUCLEOTIDE SEQUENCE [LARGE SCALE GENOMIC DNA]</scope>
    <source>
        <strain evidence="2">L227-S17</strain>
    </source>
</reference>
<evidence type="ECO:0000313" key="4">
    <source>
        <dbReference type="Proteomes" id="UP000521676"/>
    </source>
</evidence>
<keyword evidence="1" id="KW-1133">Transmembrane helix</keyword>
<dbReference type="Proteomes" id="UP001431572">
    <property type="component" value="Chromosome 1"/>
</dbReference>
<evidence type="ECO:0000313" key="5">
    <source>
        <dbReference type="Proteomes" id="UP001431572"/>
    </source>
</evidence>
<organism evidence="2 4">
    <name type="scientific">Candidatus Chlorohelix allophototropha</name>
    <dbReference type="NCBI Taxonomy" id="3003348"/>
    <lineage>
        <taxon>Bacteria</taxon>
        <taxon>Bacillati</taxon>
        <taxon>Chloroflexota</taxon>
        <taxon>Chloroflexia</taxon>
        <taxon>Candidatus Chloroheliales</taxon>
        <taxon>Candidatus Chloroheliaceae</taxon>
        <taxon>Candidatus Chlorohelix</taxon>
    </lineage>
</organism>
<accession>A0A8T7M0A2</accession>
<sequence length="302" mass="32669">MSPQDLEQFNDAISLAQVGHKTEAFSLLTTLLERNPNDANIMLWMAFTSTSVTLAQSMLDRVAQVEPSNSNLAGARSWLHSLEAATNAATSAVAVVQAEPVAPEPEAKSETDVVATAHVPTKVTEPEGKKKANLLFSTAFIIIVVALVGVVLVVLFTFFIGDRLAAQGLPVYGNATRLDLKSNDRDVLDGSIKVLTSMTNGAINNVQVEVYRIKRSELNTALKYYETELKKNGWTSTTANRAINSSGYAYTKDNNKMFTVSSGSAVPTFSISSDNYNIKSDEAVLTVMYMELDMGKITSLGK</sequence>
<keyword evidence="5" id="KW-1185">Reference proteome</keyword>
<evidence type="ECO:0000256" key="1">
    <source>
        <dbReference type="SAM" id="Phobius"/>
    </source>
</evidence>
<gene>
    <name evidence="2" type="ORF">HXX08_09510</name>
    <name evidence="3" type="ORF">OZ401_001246</name>
</gene>
<dbReference type="RefSeq" id="WP_341467365.1">
    <property type="nucleotide sequence ID" value="NZ_CP128399.1"/>
</dbReference>
<keyword evidence="1" id="KW-0472">Membrane</keyword>
<evidence type="ECO:0008006" key="6">
    <source>
        <dbReference type="Google" id="ProtNLM"/>
    </source>
</evidence>
<keyword evidence="1" id="KW-0812">Transmembrane</keyword>
<name>A0A8T7M0A2_9CHLR</name>
<proteinExistence type="predicted"/>
<dbReference type="Proteomes" id="UP000521676">
    <property type="component" value="Unassembled WGS sequence"/>
</dbReference>
<dbReference type="EMBL" id="JACATZ010000001">
    <property type="protein sequence ID" value="NWJ46102.1"/>
    <property type="molecule type" value="Genomic_DNA"/>
</dbReference>
<evidence type="ECO:0000313" key="3">
    <source>
        <dbReference type="EMBL" id="WJW65481.1"/>
    </source>
</evidence>
<feature type="transmembrane region" description="Helical" evidence="1">
    <location>
        <begin position="134"/>
        <end position="160"/>
    </location>
</feature>
<dbReference type="AlphaFoldDB" id="A0A8T7M0A2"/>